<feature type="transmembrane region" description="Helical" evidence="5">
    <location>
        <begin position="279"/>
        <end position="304"/>
    </location>
</feature>
<dbReference type="PRINTS" id="PR00237">
    <property type="entry name" value="GPCRRHODOPSN"/>
</dbReference>
<sequence length="441" mass="51129">MDEFDFSSIKLNLNQKYALLTASEKIALKQFFFQLPISRFEKENESKFVDCEETPLYQLIMGDIVLVIFIIGMIGNITNIFIYTCDRLRHFVTIKLLCTKLIINTVALILFLPHTLRVLQVWDKNSRANELYFVYYWPFETFIHNLLGFCSSWITVFMTFDCVVTSYSPGYSQMIWNKRNVIIGFGILVCIGSLMGSIYPLNRRVIVSKHNNITDISILSSKTEVIENLERYHQISQIILSISIPLILLVIFSIIIFYRFVIYRKTKSGVVMKLTKEKICVVQTTILTTILFILSEIPAIPVFIKAHFSGITVTNNDISVCRWLTFAHFSSICHASLSFFVYIIFSKRFRTSFLNAFKPIINGCILRFFNWILLKVCKKQRNSIEVDSNNYELSNKRNRRKKSFSQVFQEVAFIKNDEDNNNAPSVTIVNLGSIRTESDNC</sequence>
<keyword evidence="2 5" id="KW-0812">Transmembrane</keyword>
<comment type="subcellular location">
    <subcellularLocation>
        <location evidence="1">Membrane</location>
    </subcellularLocation>
</comment>
<evidence type="ECO:0000313" key="7">
    <source>
        <dbReference type="WBParaSite" id="PTRK_0000484000.1"/>
    </source>
</evidence>
<dbReference type="SUPFAM" id="SSF81321">
    <property type="entry name" value="Family A G protein-coupled receptor-like"/>
    <property type="match status" value="1"/>
</dbReference>
<dbReference type="GO" id="GO:0016020">
    <property type="term" value="C:membrane"/>
    <property type="evidence" value="ECO:0007669"/>
    <property type="project" value="UniProtKB-SubCell"/>
</dbReference>
<protein>
    <submittedName>
        <fullName evidence="7">G_PROTEIN_RECEP_F1_2 domain-containing protein</fullName>
    </submittedName>
</protein>
<evidence type="ECO:0000256" key="1">
    <source>
        <dbReference type="ARBA" id="ARBA00004370"/>
    </source>
</evidence>
<dbReference type="WBParaSite" id="PTRK_0000484000.1">
    <property type="protein sequence ID" value="PTRK_0000484000.1"/>
    <property type="gene ID" value="PTRK_0000484000"/>
</dbReference>
<dbReference type="PANTHER" id="PTHR46641">
    <property type="entry name" value="FMRFAMIDE RECEPTOR-RELATED"/>
    <property type="match status" value="1"/>
</dbReference>
<keyword evidence="6" id="KW-1185">Reference proteome</keyword>
<evidence type="ECO:0000313" key="6">
    <source>
        <dbReference type="Proteomes" id="UP000038045"/>
    </source>
</evidence>
<feature type="transmembrane region" description="Helical" evidence="5">
    <location>
        <begin position="64"/>
        <end position="85"/>
    </location>
</feature>
<feature type="transmembrane region" description="Helical" evidence="5">
    <location>
        <begin position="136"/>
        <end position="160"/>
    </location>
</feature>
<dbReference type="GO" id="GO:0004930">
    <property type="term" value="F:G protein-coupled receptor activity"/>
    <property type="evidence" value="ECO:0007669"/>
    <property type="project" value="InterPro"/>
</dbReference>
<dbReference type="PANTHER" id="PTHR46641:SF8">
    <property type="entry name" value="G-PROTEIN COUPLED RECEPTORS FAMILY 1 PROFILE DOMAIN-CONTAINING PROTEIN"/>
    <property type="match status" value="1"/>
</dbReference>
<feature type="transmembrane region" description="Helical" evidence="5">
    <location>
        <begin position="181"/>
        <end position="201"/>
    </location>
</feature>
<evidence type="ECO:0000256" key="2">
    <source>
        <dbReference type="ARBA" id="ARBA00022692"/>
    </source>
</evidence>
<name>A0A0N4ZBC7_PARTI</name>
<dbReference type="Proteomes" id="UP000038045">
    <property type="component" value="Unplaced"/>
</dbReference>
<evidence type="ECO:0000256" key="5">
    <source>
        <dbReference type="SAM" id="Phobius"/>
    </source>
</evidence>
<feature type="transmembrane region" description="Helical" evidence="5">
    <location>
        <begin position="324"/>
        <end position="345"/>
    </location>
</feature>
<dbReference type="InterPro" id="IPR000276">
    <property type="entry name" value="GPCR_Rhodpsn"/>
</dbReference>
<feature type="transmembrane region" description="Helical" evidence="5">
    <location>
        <begin position="238"/>
        <end position="258"/>
    </location>
</feature>
<feature type="transmembrane region" description="Helical" evidence="5">
    <location>
        <begin position="97"/>
        <end position="116"/>
    </location>
</feature>
<reference evidence="7" key="1">
    <citation type="submission" date="2017-02" db="UniProtKB">
        <authorList>
            <consortium name="WormBaseParasite"/>
        </authorList>
    </citation>
    <scope>IDENTIFICATION</scope>
</reference>
<dbReference type="AlphaFoldDB" id="A0A0N4ZBC7"/>
<keyword evidence="3 5" id="KW-1133">Transmembrane helix</keyword>
<dbReference type="InterPro" id="IPR052954">
    <property type="entry name" value="GPCR-Ligand_Int"/>
</dbReference>
<dbReference type="Gene3D" id="1.20.1070.10">
    <property type="entry name" value="Rhodopsin 7-helix transmembrane proteins"/>
    <property type="match status" value="1"/>
</dbReference>
<keyword evidence="4 5" id="KW-0472">Membrane</keyword>
<organism evidence="6 7">
    <name type="scientific">Parastrongyloides trichosuri</name>
    <name type="common">Possum-specific nematode worm</name>
    <dbReference type="NCBI Taxonomy" id="131310"/>
    <lineage>
        <taxon>Eukaryota</taxon>
        <taxon>Metazoa</taxon>
        <taxon>Ecdysozoa</taxon>
        <taxon>Nematoda</taxon>
        <taxon>Chromadorea</taxon>
        <taxon>Rhabditida</taxon>
        <taxon>Tylenchina</taxon>
        <taxon>Panagrolaimomorpha</taxon>
        <taxon>Strongyloidoidea</taxon>
        <taxon>Strongyloididae</taxon>
        <taxon>Parastrongyloides</taxon>
    </lineage>
</organism>
<accession>A0A0N4ZBC7</accession>
<evidence type="ECO:0000256" key="4">
    <source>
        <dbReference type="ARBA" id="ARBA00023136"/>
    </source>
</evidence>
<proteinExistence type="predicted"/>
<evidence type="ECO:0000256" key="3">
    <source>
        <dbReference type="ARBA" id="ARBA00022989"/>
    </source>
</evidence>